<dbReference type="GO" id="GO:0003824">
    <property type="term" value="F:catalytic activity"/>
    <property type="evidence" value="ECO:0007669"/>
    <property type="project" value="InterPro"/>
</dbReference>
<proteinExistence type="predicted"/>
<dbReference type="Gene3D" id="3.40.50.620">
    <property type="entry name" value="HUPs"/>
    <property type="match status" value="1"/>
</dbReference>
<dbReference type="SUPFAM" id="SSF52402">
    <property type="entry name" value="Adenine nucleotide alpha hydrolases-like"/>
    <property type="match status" value="1"/>
</dbReference>
<name>A0A1Y3U128_9FIRM</name>
<dbReference type="RefSeq" id="WP_021393618.1">
    <property type="nucleotide sequence ID" value="NZ_NFHM01000012.1"/>
</dbReference>
<evidence type="ECO:0000313" key="3">
    <source>
        <dbReference type="Proteomes" id="UP000195455"/>
    </source>
</evidence>
<organism evidence="2 3">
    <name type="scientific">Anaerotignum lactatifermentans</name>
    <dbReference type="NCBI Taxonomy" id="160404"/>
    <lineage>
        <taxon>Bacteria</taxon>
        <taxon>Bacillati</taxon>
        <taxon>Bacillota</taxon>
        <taxon>Clostridia</taxon>
        <taxon>Lachnospirales</taxon>
        <taxon>Anaerotignaceae</taxon>
        <taxon>Anaerotignum</taxon>
    </lineage>
</organism>
<feature type="domain" description="Phosphoadenosine phosphosulphate reductase" evidence="1">
    <location>
        <begin position="3"/>
        <end position="111"/>
    </location>
</feature>
<sequence>MNIVSFGGGTNSAALLIGLYKHKIPIDLITFADTGAEHPHTYQFIEIINQWLAEHGMPQITVVQYVDRYGNRLSLETECLRSHTLPSIAYGHKRCSQKHKIAPQEKFCNHYAPCREVWQRGEKVNRYIGYDAGEVKRYEHSRKYNEADKKYHNRYPLIEEWGWNRDDCIREIKAAGLPQPGKSSCFFCPSMKKQEILYLKEHYPDLFDRAAALEENAMPYLKTVKGLGRNYSWKERFGEEKPC</sequence>
<dbReference type="EMBL" id="NFHM01000012">
    <property type="protein sequence ID" value="OUN42451.1"/>
    <property type="molecule type" value="Genomic_DNA"/>
</dbReference>
<evidence type="ECO:0000313" key="2">
    <source>
        <dbReference type="EMBL" id="OUN42451.1"/>
    </source>
</evidence>
<gene>
    <name evidence="2" type="ORF">B5G26_09230</name>
</gene>
<comment type="caution">
    <text evidence="2">The sequence shown here is derived from an EMBL/GenBank/DDBJ whole genome shotgun (WGS) entry which is preliminary data.</text>
</comment>
<reference evidence="3" key="1">
    <citation type="submission" date="2017-04" db="EMBL/GenBank/DDBJ databases">
        <title>Function of individual gut microbiota members based on whole genome sequencing of pure cultures obtained from chicken caecum.</title>
        <authorList>
            <person name="Medvecky M."/>
            <person name="Cejkova D."/>
            <person name="Polansky O."/>
            <person name="Karasova D."/>
            <person name="Kubasova T."/>
            <person name="Cizek A."/>
            <person name="Rychlik I."/>
        </authorList>
    </citation>
    <scope>NUCLEOTIDE SEQUENCE [LARGE SCALE GENOMIC DNA]</scope>
    <source>
        <strain evidence="3">An75</strain>
    </source>
</reference>
<dbReference type="Proteomes" id="UP000195455">
    <property type="component" value="Unassembled WGS sequence"/>
</dbReference>
<dbReference type="AlphaFoldDB" id="A0A1Y3U128"/>
<evidence type="ECO:0000259" key="1">
    <source>
        <dbReference type="Pfam" id="PF01507"/>
    </source>
</evidence>
<dbReference type="InterPro" id="IPR002500">
    <property type="entry name" value="PAPS_reduct_dom"/>
</dbReference>
<protein>
    <submittedName>
        <fullName evidence="2">Phosphoadenosine phosphosulfate reductase</fullName>
    </submittedName>
</protein>
<dbReference type="Pfam" id="PF01507">
    <property type="entry name" value="PAPS_reduct"/>
    <property type="match status" value="1"/>
</dbReference>
<accession>A0A1Y3U128</accession>
<dbReference type="InterPro" id="IPR014729">
    <property type="entry name" value="Rossmann-like_a/b/a_fold"/>
</dbReference>